<dbReference type="Pfam" id="PF01380">
    <property type="entry name" value="SIS"/>
    <property type="match status" value="1"/>
</dbReference>
<dbReference type="InterPro" id="IPR036388">
    <property type="entry name" value="WH-like_DNA-bd_sf"/>
</dbReference>
<sequence length="323" mass="35900">MGTRRCPPTLFRSEFQEAALSDASSAGDLTRILDRGLGGEDMGWSRSGRMIAAYLRDNWRNLPYETGASIAAAVELSEMTVIRFIRQLGYSNLKDVKEALKSAEPREGADVEDLARRLNVQNLQNEELEQGFQDEVSAISEVYKLTALPRWGYCTDLLARSEFVNIVGFSYVKGMALDFATRLQLMRPQARFVEKGCGLYPEILDMSGRNHCLVIVDTSENPRKAAHLAERVRAQAIPLIIVTDRRSNWAYDYTELVLQAPSHPTARWSSPAPMAIALNLLLSSVFAAIGPAAATRYGRLTQPTEQIDEPPRPAGRQLILGDL</sequence>
<dbReference type="Gene3D" id="1.10.10.10">
    <property type="entry name" value="Winged helix-like DNA-binding domain superfamily/Winged helix DNA-binding domain"/>
    <property type="match status" value="1"/>
</dbReference>
<dbReference type="Gene3D" id="3.40.50.10490">
    <property type="entry name" value="Glucose-6-phosphate isomerase like protein, domain 1"/>
    <property type="match status" value="1"/>
</dbReference>
<dbReference type="EMBL" id="CP006650">
    <property type="protein sequence ID" value="AGT09790.1"/>
    <property type="molecule type" value="Genomic_DNA"/>
</dbReference>
<evidence type="ECO:0000259" key="1">
    <source>
        <dbReference type="PROSITE" id="PS51071"/>
    </source>
</evidence>
<dbReference type="PROSITE" id="PS51071">
    <property type="entry name" value="HTH_RPIR"/>
    <property type="match status" value="1"/>
</dbReference>
<dbReference type="GO" id="GO:0003677">
    <property type="term" value="F:DNA binding"/>
    <property type="evidence" value="ECO:0007669"/>
    <property type="project" value="InterPro"/>
</dbReference>
<dbReference type="InterPro" id="IPR001347">
    <property type="entry name" value="SIS_dom"/>
</dbReference>
<evidence type="ECO:0000313" key="3">
    <source>
        <dbReference type="Proteomes" id="UP000015480"/>
    </source>
</evidence>
<proteinExistence type="predicted"/>
<feature type="domain" description="HTH rpiR-type" evidence="1">
    <location>
        <begin position="31"/>
        <end position="107"/>
    </location>
</feature>
<dbReference type="GO" id="GO:0097367">
    <property type="term" value="F:carbohydrate derivative binding"/>
    <property type="evidence" value="ECO:0007669"/>
    <property type="project" value="InterPro"/>
</dbReference>
<dbReference type="AlphaFoldDB" id="S5Y225"/>
<dbReference type="SUPFAM" id="SSF53697">
    <property type="entry name" value="SIS domain"/>
    <property type="match status" value="1"/>
</dbReference>
<organism evidence="2 3">
    <name type="scientific">Paracoccus aminophilus JCM 7686</name>
    <dbReference type="NCBI Taxonomy" id="1367847"/>
    <lineage>
        <taxon>Bacteria</taxon>
        <taxon>Pseudomonadati</taxon>
        <taxon>Pseudomonadota</taxon>
        <taxon>Alphaproteobacteria</taxon>
        <taxon>Rhodobacterales</taxon>
        <taxon>Paracoccaceae</taxon>
        <taxon>Paracoccus</taxon>
    </lineage>
</organism>
<dbReference type="InterPro" id="IPR009057">
    <property type="entry name" value="Homeodomain-like_sf"/>
</dbReference>
<dbReference type="PANTHER" id="PTHR30514:SF18">
    <property type="entry name" value="RPIR-FAMILY TRANSCRIPTIONAL REGULATOR"/>
    <property type="match status" value="1"/>
</dbReference>
<dbReference type="eggNOG" id="COG1737">
    <property type="taxonomic scope" value="Bacteria"/>
</dbReference>
<dbReference type="PATRIC" id="fig|1367847.3.peg.2736"/>
<dbReference type="PANTHER" id="PTHR30514">
    <property type="entry name" value="GLUCOKINASE"/>
    <property type="match status" value="1"/>
</dbReference>
<dbReference type="GO" id="GO:1901135">
    <property type="term" value="P:carbohydrate derivative metabolic process"/>
    <property type="evidence" value="ECO:0007669"/>
    <property type="project" value="InterPro"/>
</dbReference>
<dbReference type="GO" id="GO:0003700">
    <property type="term" value="F:DNA-binding transcription factor activity"/>
    <property type="evidence" value="ECO:0007669"/>
    <property type="project" value="InterPro"/>
</dbReference>
<reference evidence="2 3" key="1">
    <citation type="journal article" date="2014" name="BMC Genomics">
        <title>Architecture and functions of a multipartite genome of the methylotrophic bacterium Paracoccus aminophilus JCM 7686, containing primary and secondary chromids.</title>
        <authorList>
            <person name="Dziewit L."/>
            <person name="Czarnecki J."/>
            <person name="Wibberg D."/>
            <person name="Radlinska M."/>
            <person name="Mrozek P."/>
            <person name="Szymczak M."/>
            <person name="Schluter A."/>
            <person name="Puhler A."/>
            <person name="Bartosik D."/>
        </authorList>
    </citation>
    <scope>NUCLEOTIDE SEQUENCE [LARGE SCALE GENOMIC DNA]</scope>
    <source>
        <strain evidence="2">JCM 7686</strain>
    </source>
</reference>
<dbReference type="InterPro" id="IPR046348">
    <property type="entry name" value="SIS_dom_sf"/>
</dbReference>
<name>S5Y225_PARAH</name>
<dbReference type="InterPro" id="IPR047640">
    <property type="entry name" value="RpiR-like"/>
</dbReference>
<protein>
    <submittedName>
        <fullName evidence="2">Transcriptional regulator, RpiR family</fullName>
    </submittedName>
</protein>
<dbReference type="InterPro" id="IPR000281">
    <property type="entry name" value="HTH_RpiR"/>
</dbReference>
<dbReference type="STRING" id="1367847.JCM7686_2734"/>
<keyword evidence="3" id="KW-1185">Reference proteome</keyword>
<dbReference type="HOGENOM" id="CLU_055769_1_2_5"/>
<dbReference type="KEGG" id="pami:JCM7686_2734"/>
<dbReference type="Proteomes" id="UP000015480">
    <property type="component" value="Chromosome"/>
</dbReference>
<gene>
    <name evidence="2" type="ORF">JCM7686_2734</name>
</gene>
<dbReference type="SUPFAM" id="SSF46689">
    <property type="entry name" value="Homeodomain-like"/>
    <property type="match status" value="1"/>
</dbReference>
<accession>S5Y225</accession>
<evidence type="ECO:0000313" key="2">
    <source>
        <dbReference type="EMBL" id="AGT09790.1"/>
    </source>
</evidence>